<reference evidence="2 3" key="1">
    <citation type="journal article" date="2006" name="Science">
        <title>The genome of black cottonwood, Populus trichocarpa (Torr. &amp; Gray).</title>
        <authorList>
            <person name="Tuskan G.A."/>
            <person name="Difazio S."/>
            <person name="Jansson S."/>
            <person name="Bohlmann J."/>
            <person name="Grigoriev I."/>
            <person name="Hellsten U."/>
            <person name="Putnam N."/>
            <person name="Ralph S."/>
            <person name="Rombauts S."/>
            <person name="Salamov A."/>
            <person name="Schein J."/>
            <person name="Sterck L."/>
            <person name="Aerts A."/>
            <person name="Bhalerao R.R."/>
            <person name="Bhalerao R.P."/>
            <person name="Blaudez D."/>
            <person name="Boerjan W."/>
            <person name="Brun A."/>
            <person name="Brunner A."/>
            <person name="Busov V."/>
            <person name="Campbell M."/>
            <person name="Carlson J."/>
            <person name="Chalot M."/>
            <person name="Chapman J."/>
            <person name="Chen G.L."/>
            <person name="Cooper D."/>
            <person name="Coutinho P.M."/>
            <person name="Couturier J."/>
            <person name="Covert S."/>
            <person name="Cronk Q."/>
            <person name="Cunningham R."/>
            <person name="Davis J."/>
            <person name="Degroeve S."/>
            <person name="Dejardin A."/>
            <person name="Depamphilis C."/>
            <person name="Detter J."/>
            <person name="Dirks B."/>
            <person name="Dubchak I."/>
            <person name="Duplessis S."/>
            <person name="Ehlting J."/>
            <person name="Ellis B."/>
            <person name="Gendler K."/>
            <person name="Goodstein D."/>
            <person name="Gribskov M."/>
            <person name="Grimwood J."/>
            <person name="Groover A."/>
            <person name="Gunter L."/>
            <person name="Hamberger B."/>
            <person name="Heinze B."/>
            <person name="Helariutta Y."/>
            <person name="Henrissat B."/>
            <person name="Holligan D."/>
            <person name="Holt R."/>
            <person name="Huang W."/>
            <person name="Islam-Faridi N."/>
            <person name="Jones S."/>
            <person name="Jones-Rhoades M."/>
            <person name="Jorgensen R."/>
            <person name="Joshi C."/>
            <person name="Kangasjarvi J."/>
            <person name="Karlsson J."/>
            <person name="Kelleher C."/>
            <person name="Kirkpatrick R."/>
            <person name="Kirst M."/>
            <person name="Kohler A."/>
            <person name="Kalluri U."/>
            <person name="Larimer F."/>
            <person name="Leebens-Mack J."/>
            <person name="Leple J.C."/>
            <person name="Locascio P."/>
            <person name="Lou Y."/>
            <person name="Lucas S."/>
            <person name="Martin F."/>
            <person name="Montanini B."/>
            <person name="Napoli C."/>
            <person name="Nelson D.R."/>
            <person name="Nelson C."/>
            <person name="Nieminen K."/>
            <person name="Nilsson O."/>
            <person name="Pereda V."/>
            <person name="Peter G."/>
            <person name="Philippe R."/>
            <person name="Pilate G."/>
            <person name="Poliakov A."/>
            <person name="Razumovskaya J."/>
            <person name="Richardson P."/>
            <person name="Rinaldi C."/>
            <person name="Ritland K."/>
            <person name="Rouze P."/>
            <person name="Ryaboy D."/>
            <person name="Schmutz J."/>
            <person name="Schrader J."/>
            <person name="Segerman B."/>
            <person name="Shin H."/>
            <person name="Siddiqui A."/>
            <person name="Sterky F."/>
            <person name="Terry A."/>
            <person name="Tsai C.J."/>
            <person name="Uberbacher E."/>
            <person name="Unneberg P."/>
            <person name="Vahala J."/>
            <person name="Wall K."/>
            <person name="Wessler S."/>
            <person name="Yang G."/>
            <person name="Yin T."/>
            <person name="Douglas C."/>
            <person name="Marra M."/>
            <person name="Sandberg G."/>
            <person name="Van de Peer Y."/>
            <person name="Rokhsar D."/>
        </authorList>
    </citation>
    <scope>NUCLEOTIDE SEQUENCE [LARGE SCALE GENOMIC DNA]</scope>
    <source>
        <strain evidence="3">cv. Nisqually</strain>
    </source>
</reference>
<evidence type="ECO:0000256" key="1">
    <source>
        <dbReference type="SAM" id="Phobius"/>
    </source>
</evidence>
<dbReference type="EMBL" id="CM009306">
    <property type="protein sequence ID" value="PNS94619.1"/>
    <property type="molecule type" value="Genomic_DNA"/>
</dbReference>
<name>A0A2K1X1G9_POPTR</name>
<keyword evidence="3" id="KW-1185">Reference proteome</keyword>
<evidence type="ECO:0000313" key="2">
    <source>
        <dbReference type="EMBL" id="PNS94619.1"/>
    </source>
</evidence>
<sequence>MLFSGYAMLEGFISLWVMALSLIHLANPTIENDLNRNKALFNPRIENNLKRKKLYSMSFSYCMFFFLYI</sequence>
<dbReference type="Proteomes" id="UP000006729">
    <property type="component" value="Chromosome 17"/>
</dbReference>
<feature type="transmembrane region" description="Helical" evidence="1">
    <location>
        <begin position="6"/>
        <end position="26"/>
    </location>
</feature>
<keyword evidence="1" id="KW-0812">Transmembrane</keyword>
<dbReference type="AlphaFoldDB" id="A0A2K1X1G9"/>
<organism evidence="2 3">
    <name type="scientific">Populus trichocarpa</name>
    <name type="common">Western balsam poplar</name>
    <name type="synonym">Populus balsamifera subsp. trichocarpa</name>
    <dbReference type="NCBI Taxonomy" id="3694"/>
    <lineage>
        <taxon>Eukaryota</taxon>
        <taxon>Viridiplantae</taxon>
        <taxon>Streptophyta</taxon>
        <taxon>Embryophyta</taxon>
        <taxon>Tracheophyta</taxon>
        <taxon>Spermatophyta</taxon>
        <taxon>Magnoliopsida</taxon>
        <taxon>eudicotyledons</taxon>
        <taxon>Gunneridae</taxon>
        <taxon>Pentapetalae</taxon>
        <taxon>rosids</taxon>
        <taxon>fabids</taxon>
        <taxon>Malpighiales</taxon>
        <taxon>Salicaceae</taxon>
        <taxon>Saliceae</taxon>
        <taxon>Populus</taxon>
    </lineage>
</organism>
<proteinExistence type="predicted"/>
<keyword evidence="1" id="KW-0472">Membrane</keyword>
<protein>
    <submittedName>
        <fullName evidence="2">Uncharacterized protein</fullName>
    </submittedName>
</protein>
<dbReference type="InParanoid" id="A0A2K1X1G9"/>
<gene>
    <name evidence="2" type="ORF">POPTR_017G006600</name>
</gene>
<evidence type="ECO:0000313" key="3">
    <source>
        <dbReference type="Proteomes" id="UP000006729"/>
    </source>
</evidence>
<keyword evidence="1" id="KW-1133">Transmembrane helix</keyword>
<accession>A0A2K1X1G9</accession>